<dbReference type="InterPro" id="IPR017871">
    <property type="entry name" value="ABC_transporter-like_CS"/>
</dbReference>
<evidence type="ECO:0000256" key="6">
    <source>
        <dbReference type="ARBA" id="ARBA00022967"/>
    </source>
</evidence>
<dbReference type="GO" id="GO:0055052">
    <property type="term" value="C:ATP-binding cassette (ABC) transporter complex, substrate-binding subunit-containing"/>
    <property type="evidence" value="ECO:0007669"/>
    <property type="project" value="TreeGrafter"/>
</dbReference>
<evidence type="ECO:0000256" key="5">
    <source>
        <dbReference type="ARBA" id="ARBA00022840"/>
    </source>
</evidence>
<dbReference type="Proteomes" id="UP000195607">
    <property type="component" value="Chromosome I"/>
</dbReference>
<dbReference type="Pfam" id="PF00005">
    <property type="entry name" value="ABC_tran"/>
    <property type="match status" value="1"/>
</dbReference>
<reference evidence="10" key="3">
    <citation type="submission" date="2016-06" db="EMBL/GenBank/DDBJ databases">
        <authorList>
            <person name="Olsen C.W."/>
            <person name="Carey S."/>
            <person name="Hinshaw L."/>
            <person name="Karasin A.I."/>
        </authorList>
    </citation>
    <scope>NUCLEOTIDE SEQUENCE [LARGE SCALE GENOMIC DNA]</scope>
    <source>
        <strain evidence="10">PM4</strain>
    </source>
</reference>
<evidence type="ECO:0000256" key="2">
    <source>
        <dbReference type="ARBA" id="ARBA00022448"/>
    </source>
</evidence>
<name>A0A1N5VFD0_9ARCH</name>
<evidence type="ECO:0000256" key="4">
    <source>
        <dbReference type="ARBA" id="ARBA00022741"/>
    </source>
</evidence>
<evidence type="ECO:0000313" key="11">
    <source>
        <dbReference type="Proteomes" id="UP000187822"/>
    </source>
</evidence>
<dbReference type="STRING" id="1673428.CPM_1365"/>
<dbReference type="SUPFAM" id="SSF52540">
    <property type="entry name" value="P-loop containing nucleoside triphosphate hydrolases"/>
    <property type="match status" value="1"/>
</dbReference>
<dbReference type="RefSeq" id="WP_021788915.1">
    <property type="nucleotide sequence ID" value="NZ_LT671858.1"/>
</dbReference>
<dbReference type="PANTHER" id="PTHR43875:SF15">
    <property type="entry name" value="TREHALOSE IMPORT ATP-BINDING PROTEIN SUGC"/>
    <property type="match status" value="1"/>
</dbReference>
<evidence type="ECO:0000256" key="1">
    <source>
        <dbReference type="ARBA" id="ARBA00004202"/>
    </source>
</evidence>
<dbReference type="AlphaFoldDB" id="A0A1N5VFD0"/>
<dbReference type="SUPFAM" id="SSF50331">
    <property type="entry name" value="MOP-like"/>
    <property type="match status" value="1"/>
</dbReference>
<accession>A0A1N5VFD0</accession>
<dbReference type="InterPro" id="IPR003439">
    <property type="entry name" value="ABC_transporter-like_ATP-bd"/>
</dbReference>
<dbReference type="EMBL" id="LT671858">
    <property type="protein sequence ID" value="SIM71902.1"/>
    <property type="molecule type" value="Genomic_DNA"/>
</dbReference>
<evidence type="ECO:0000256" key="3">
    <source>
        <dbReference type="ARBA" id="ARBA00022475"/>
    </source>
</evidence>
<dbReference type="KEGG" id="cdiv:CPM_1365"/>
<dbReference type="OrthoDB" id="18368at2157"/>
<sequence length="334" mass="37779">MSEIKIENLKKTFGNFTALDVPELTFNEKSYLTILGPSGSGKTTLLRIIAGLETADTGTMIVEGKDILNSPPWKRSIGLVFQNYALYPHLSVYQNIATPLIQLKMNQGEIDRKISEISNIMGLDDKLSKLPRELSGGQQQRVALARAVIKRPNILLLDEPLSNLDAKVRVDLRDYLKRIQREFELTAIHVTHDQVEGMALGDSMVIIHKGKIEQTGNPEELYRHPKTRFVSGFVGEINIIDGKTATMLTGMNIDTDTGIRYEDIVPDLAGPFTGKVVENQFMGSRRMITFLYNDVRMRCFTERDHLSKLQGEIKFRVASEHLIIFKDLEEEEEN</sequence>
<dbReference type="InterPro" id="IPR008995">
    <property type="entry name" value="Mo/tungstate-bd_C_term_dom"/>
</dbReference>
<dbReference type="GeneID" id="41588611"/>
<keyword evidence="7" id="KW-0472">Membrane</keyword>
<dbReference type="EMBL" id="LT719092">
    <property type="protein sequence ID" value="SJK85165.1"/>
    <property type="molecule type" value="Genomic_DNA"/>
</dbReference>
<comment type="subcellular location">
    <subcellularLocation>
        <location evidence="1">Cell membrane</location>
        <topology evidence="1">Peripheral membrane protein</topology>
    </subcellularLocation>
</comment>
<dbReference type="InterPro" id="IPR003593">
    <property type="entry name" value="AAA+_ATPase"/>
</dbReference>
<dbReference type="GO" id="GO:0016887">
    <property type="term" value="F:ATP hydrolysis activity"/>
    <property type="evidence" value="ECO:0007669"/>
    <property type="project" value="InterPro"/>
</dbReference>
<gene>
    <name evidence="10" type="ORF">CPM_1365</name>
    <name evidence="9" type="ORF">CSP5_1366</name>
</gene>
<proteinExistence type="predicted"/>
<evidence type="ECO:0000256" key="7">
    <source>
        <dbReference type="ARBA" id="ARBA00023136"/>
    </source>
</evidence>
<dbReference type="SMART" id="SM00382">
    <property type="entry name" value="AAA"/>
    <property type="match status" value="1"/>
</dbReference>
<organism evidence="9 12">
    <name type="scientific">Cuniculiplasma divulgatum</name>
    <dbReference type="NCBI Taxonomy" id="1673428"/>
    <lineage>
        <taxon>Archaea</taxon>
        <taxon>Methanobacteriati</taxon>
        <taxon>Thermoplasmatota</taxon>
        <taxon>Thermoplasmata</taxon>
        <taxon>Thermoplasmatales</taxon>
        <taxon>Cuniculiplasmataceae</taxon>
        <taxon>Cuniculiplasma</taxon>
    </lineage>
</organism>
<keyword evidence="4" id="KW-0547">Nucleotide-binding</keyword>
<dbReference type="FunFam" id="3.40.50.300:FF:000042">
    <property type="entry name" value="Maltose/maltodextrin ABC transporter, ATP-binding protein"/>
    <property type="match status" value="1"/>
</dbReference>
<dbReference type="PANTHER" id="PTHR43875">
    <property type="entry name" value="MALTODEXTRIN IMPORT ATP-BINDING PROTEIN MSMX"/>
    <property type="match status" value="1"/>
</dbReference>
<dbReference type="Proteomes" id="UP000187822">
    <property type="component" value="Chromosome I"/>
</dbReference>
<reference evidence="11" key="2">
    <citation type="submission" date="2016-06" db="EMBL/GenBank/DDBJ databases">
        <authorList>
            <person name="Toshchakov V.S."/>
        </authorList>
    </citation>
    <scope>NUCLEOTIDE SEQUENCE [LARGE SCALE GENOMIC DNA]</scope>
    <source>
        <strain>PM4 (JCM 30641</strain>
        <strain evidence="11">\VKM B-2940)</strain>
    </source>
</reference>
<evidence type="ECO:0000313" key="12">
    <source>
        <dbReference type="Proteomes" id="UP000195607"/>
    </source>
</evidence>
<evidence type="ECO:0000313" key="10">
    <source>
        <dbReference type="EMBL" id="SJK85165.1"/>
    </source>
</evidence>
<keyword evidence="5" id="KW-0067">ATP-binding</keyword>
<evidence type="ECO:0000259" key="8">
    <source>
        <dbReference type="PROSITE" id="PS50893"/>
    </source>
</evidence>
<dbReference type="Gene3D" id="3.40.50.300">
    <property type="entry name" value="P-loop containing nucleotide triphosphate hydrolases"/>
    <property type="match status" value="1"/>
</dbReference>
<dbReference type="PROSITE" id="PS50893">
    <property type="entry name" value="ABC_TRANSPORTER_2"/>
    <property type="match status" value="1"/>
</dbReference>
<evidence type="ECO:0000313" key="9">
    <source>
        <dbReference type="EMBL" id="SIM71902.1"/>
    </source>
</evidence>
<keyword evidence="6" id="KW-1278">Translocase</keyword>
<feature type="domain" description="ABC transporter" evidence="8">
    <location>
        <begin position="4"/>
        <end position="234"/>
    </location>
</feature>
<dbReference type="PROSITE" id="PS00211">
    <property type="entry name" value="ABC_TRANSPORTER_1"/>
    <property type="match status" value="1"/>
</dbReference>
<protein>
    <submittedName>
        <fullName evidence="9">CUT1 family ABC transporter ATPase</fullName>
    </submittedName>
</protein>
<keyword evidence="11" id="KW-1185">Reference proteome</keyword>
<dbReference type="InterPro" id="IPR027417">
    <property type="entry name" value="P-loop_NTPase"/>
</dbReference>
<dbReference type="GO" id="GO:0005524">
    <property type="term" value="F:ATP binding"/>
    <property type="evidence" value="ECO:0007669"/>
    <property type="project" value="UniProtKB-KW"/>
</dbReference>
<keyword evidence="2" id="KW-0813">Transport</keyword>
<dbReference type="GO" id="GO:0022857">
    <property type="term" value="F:transmembrane transporter activity"/>
    <property type="evidence" value="ECO:0007669"/>
    <property type="project" value="UniProtKB-ARBA"/>
</dbReference>
<reference evidence="9 12" key="1">
    <citation type="submission" date="2016-04" db="EMBL/GenBank/DDBJ databases">
        <authorList>
            <person name="Evans L.H."/>
            <person name="Alamgir A."/>
            <person name="Owens N."/>
            <person name="Weber N.D."/>
            <person name="Virtaneva K."/>
            <person name="Barbian K."/>
            <person name="Babar A."/>
            <person name="Rosenke K."/>
        </authorList>
    </citation>
    <scope>NUCLEOTIDE SEQUENCE [LARGE SCALE GENOMIC DNA]</scope>
    <source>
        <strain evidence="9">S5</strain>
        <strain evidence="12">S5(T) (JCM 30642 \VKM B-2941)</strain>
    </source>
</reference>
<dbReference type="InterPro" id="IPR047641">
    <property type="entry name" value="ABC_transpr_MalK/UgpC-like"/>
</dbReference>
<dbReference type="Gene3D" id="2.40.50.100">
    <property type="match status" value="1"/>
</dbReference>
<keyword evidence="3" id="KW-1003">Cell membrane</keyword>